<dbReference type="GO" id="GO:0008422">
    <property type="term" value="F:beta-glucosidase activity"/>
    <property type="evidence" value="ECO:0007669"/>
    <property type="project" value="UniProtKB-EC"/>
</dbReference>
<dbReference type="PROSITE" id="PS00653">
    <property type="entry name" value="GLYCOSYL_HYDROL_F1_2"/>
    <property type="match status" value="1"/>
</dbReference>
<comment type="caution">
    <text evidence="11">The sequence shown here is derived from an EMBL/GenBank/DDBJ whole genome shotgun (WGS) entry which is preliminary data.</text>
</comment>
<evidence type="ECO:0000256" key="7">
    <source>
        <dbReference type="ARBA" id="ARBA00023295"/>
    </source>
</evidence>
<sequence length="447" mass="48119">MTAPPMPAFPDEFLWGVATSAFQIEGATKEDGRGDSVWDTFARIPGKIRDGANADVACDHYHRYAEDVALLASLGAGAYRFSISWPRIQPTGRGPANKEGLAFYDRLVDLLLENGIQPFANLFHWDLPQALEDSGGWLSRDTADRFAYYAGLVGSALGDRVAMWSTLNEPFEVMALGYGTGEHAPGRELLLGAFPAGHHLLLAHGLATQALRTRTSAPVGLINSYSPSWPLSSSAPDVFAAAVHDVLQNRLFTDAVLLGAYPEETRALPGVDLAVVLEGDLSTISTPLDFLGVNYYAPAGISAAGGGDPRPFGIAPVPGYLTTAFDWTVAPEGLSETLTTLHSRYGEALPPLYVTENGAAYADVVASDGSVDDAVRVAYLDGHVRAVSSALAAGVDVRGYFVWSLLDNFEWAEGYSKRFGLVHVDFDSQNRVPKTSFGWYRDLITRK</sequence>
<dbReference type="NCBIfam" id="TIGR03356">
    <property type="entry name" value="BGL"/>
    <property type="match status" value="1"/>
</dbReference>
<evidence type="ECO:0000256" key="10">
    <source>
        <dbReference type="RuleBase" id="RU361175"/>
    </source>
</evidence>
<evidence type="ECO:0000256" key="5">
    <source>
        <dbReference type="ARBA" id="ARBA00023001"/>
    </source>
</evidence>
<dbReference type="InterPro" id="IPR033132">
    <property type="entry name" value="GH_1_N_CS"/>
</dbReference>
<evidence type="ECO:0000256" key="6">
    <source>
        <dbReference type="ARBA" id="ARBA00023277"/>
    </source>
</evidence>
<evidence type="ECO:0000313" key="11">
    <source>
        <dbReference type="EMBL" id="MFC3761623.1"/>
    </source>
</evidence>
<dbReference type="SUPFAM" id="SSF51445">
    <property type="entry name" value="(Trans)glycosidases"/>
    <property type="match status" value="1"/>
</dbReference>
<keyword evidence="5" id="KW-0136">Cellulose degradation</keyword>
<dbReference type="InterPro" id="IPR017853">
    <property type="entry name" value="GH"/>
</dbReference>
<dbReference type="InterPro" id="IPR017736">
    <property type="entry name" value="Glyco_hydro_1_beta-glucosidase"/>
</dbReference>
<name>A0ABV7Y948_9ACTN</name>
<keyword evidence="7 10" id="KW-0326">Glycosidase</keyword>
<dbReference type="RefSeq" id="WP_205114177.1">
    <property type="nucleotide sequence ID" value="NZ_JAFBCM010000001.1"/>
</dbReference>
<gene>
    <name evidence="11" type="ORF">ACFOUW_12320</name>
</gene>
<dbReference type="InterPro" id="IPR001360">
    <property type="entry name" value="Glyco_hydro_1"/>
</dbReference>
<evidence type="ECO:0000256" key="9">
    <source>
        <dbReference type="PROSITE-ProRule" id="PRU10055"/>
    </source>
</evidence>
<dbReference type="EC" id="3.2.1.21" evidence="3 10"/>
<dbReference type="PANTHER" id="PTHR10353:SF36">
    <property type="entry name" value="LP05116P"/>
    <property type="match status" value="1"/>
</dbReference>
<comment type="similarity">
    <text evidence="2 10">Belongs to the glycosyl hydrolase 1 family.</text>
</comment>
<evidence type="ECO:0000256" key="2">
    <source>
        <dbReference type="ARBA" id="ARBA00010838"/>
    </source>
</evidence>
<dbReference type="Pfam" id="PF00232">
    <property type="entry name" value="Glyco_hydro_1"/>
    <property type="match status" value="1"/>
</dbReference>
<proteinExistence type="inferred from homology"/>
<comment type="catalytic activity">
    <reaction evidence="1 10">
        <text>Hydrolysis of terminal, non-reducing beta-D-glucosyl residues with release of beta-D-glucose.</text>
        <dbReference type="EC" id="3.2.1.21"/>
    </reaction>
</comment>
<dbReference type="PROSITE" id="PS00572">
    <property type="entry name" value="GLYCOSYL_HYDROL_F1_1"/>
    <property type="match status" value="1"/>
</dbReference>
<protein>
    <recommendedName>
        <fullName evidence="3 10">Beta-glucosidase</fullName>
        <ecNumber evidence="3 10">3.2.1.21</ecNumber>
    </recommendedName>
</protein>
<dbReference type="Gene3D" id="3.20.20.80">
    <property type="entry name" value="Glycosidases"/>
    <property type="match status" value="1"/>
</dbReference>
<keyword evidence="6" id="KW-0119">Carbohydrate metabolism</keyword>
<dbReference type="EMBL" id="JBHRZH010000009">
    <property type="protein sequence ID" value="MFC3761623.1"/>
    <property type="molecule type" value="Genomic_DNA"/>
</dbReference>
<reference evidence="12" key="1">
    <citation type="journal article" date="2019" name="Int. J. Syst. Evol. Microbiol.">
        <title>The Global Catalogue of Microorganisms (GCM) 10K type strain sequencing project: providing services to taxonomists for standard genome sequencing and annotation.</title>
        <authorList>
            <consortium name="The Broad Institute Genomics Platform"/>
            <consortium name="The Broad Institute Genome Sequencing Center for Infectious Disease"/>
            <person name="Wu L."/>
            <person name="Ma J."/>
        </authorList>
    </citation>
    <scope>NUCLEOTIDE SEQUENCE [LARGE SCALE GENOMIC DNA]</scope>
    <source>
        <strain evidence="12">CGMCC 4.7241</strain>
    </source>
</reference>
<dbReference type="PANTHER" id="PTHR10353">
    <property type="entry name" value="GLYCOSYL HYDROLASE"/>
    <property type="match status" value="1"/>
</dbReference>
<dbReference type="InterPro" id="IPR018120">
    <property type="entry name" value="Glyco_hydro_1_AS"/>
</dbReference>
<organism evidence="11 12">
    <name type="scientific">Tenggerimyces flavus</name>
    <dbReference type="NCBI Taxonomy" id="1708749"/>
    <lineage>
        <taxon>Bacteria</taxon>
        <taxon>Bacillati</taxon>
        <taxon>Actinomycetota</taxon>
        <taxon>Actinomycetes</taxon>
        <taxon>Propionibacteriales</taxon>
        <taxon>Nocardioidaceae</taxon>
        <taxon>Tenggerimyces</taxon>
    </lineage>
</organism>
<keyword evidence="4 10" id="KW-0378">Hydrolase</keyword>
<keyword evidence="12" id="KW-1185">Reference proteome</keyword>
<feature type="active site" description="Nucleophile" evidence="9">
    <location>
        <position position="356"/>
    </location>
</feature>
<keyword evidence="8" id="KW-0624">Polysaccharide degradation</keyword>
<dbReference type="Proteomes" id="UP001595699">
    <property type="component" value="Unassembled WGS sequence"/>
</dbReference>
<evidence type="ECO:0000256" key="3">
    <source>
        <dbReference type="ARBA" id="ARBA00012744"/>
    </source>
</evidence>
<accession>A0ABV7Y948</accession>
<evidence type="ECO:0000256" key="4">
    <source>
        <dbReference type="ARBA" id="ARBA00022801"/>
    </source>
</evidence>
<evidence type="ECO:0000256" key="1">
    <source>
        <dbReference type="ARBA" id="ARBA00000448"/>
    </source>
</evidence>
<dbReference type="PRINTS" id="PR00131">
    <property type="entry name" value="GLHYDRLASE1"/>
</dbReference>
<evidence type="ECO:0000313" key="12">
    <source>
        <dbReference type="Proteomes" id="UP001595699"/>
    </source>
</evidence>
<evidence type="ECO:0000256" key="8">
    <source>
        <dbReference type="ARBA" id="ARBA00023326"/>
    </source>
</evidence>